<dbReference type="Proteomes" id="UP000095280">
    <property type="component" value="Unplaced"/>
</dbReference>
<sequence length="235" mass="24329">AEAKNEEADNTATVAAAATKDPASTRNDEANSSVTDTASASASGAAGEGNGSDAEQPAEEAVEAPESGDGEETGESVEKAEEAEEEADLVDVAQGAEGGPEAVTMDQSETSAEIIQDAADTPEPPSKAVAKVVTGSRKQRRQQKLKQKQQQRQSGKSADEEGVSRADSMNALGSKKRRPALLSNCARTLKNKVRDASRSMLSLVARTDETMSATGAKQRLLPAADSAVRSVDSLV</sequence>
<name>A0A1I8I5G1_9PLAT</name>
<feature type="region of interest" description="Disordered" evidence="1">
    <location>
        <begin position="1"/>
        <end position="180"/>
    </location>
</feature>
<evidence type="ECO:0000313" key="2">
    <source>
        <dbReference type="Proteomes" id="UP000095280"/>
    </source>
</evidence>
<reference evidence="3" key="1">
    <citation type="submission" date="2016-11" db="UniProtKB">
        <authorList>
            <consortium name="WormBaseParasite"/>
        </authorList>
    </citation>
    <scope>IDENTIFICATION</scope>
</reference>
<feature type="compositionally biased region" description="Acidic residues" evidence="1">
    <location>
        <begin position="56"/>
        <end position="89"/>
    </location>
</feature>
<keyword evidence="2" id="KW-1185">Reference proteome</keyword>
<evidence type="ECO:0000313" key="3">
    <source>
        <dbReference type="WBParaSite" id="maker-uti_cns_0009926-snap-gene-0.4-mRNA-1"/>
    </source>
</evidence>
<evidence type="ECO:0000256" key="1">
    <source>
        <dbReference type="SAM" id="MobiDB-lite"/>
    </source>
</evidence>
<organism evidence="2 3">
    <name type="scientific">Macrostomum lignano</name>
    <dbReference type="NCBI Taxonomy" id="282301"/>
    <lineage>
        <taxon>Eukaryota</taxon>
        <taxon>Metazoa</taxon>
        <taxon>Spiralia</taxon>
        <taxon>Lophotrochozoa</taxon>
        <taxon>Platyhelminthes</taxon>
        <taxon>Rhabditophora</taxon>
        <taxon>Macrostomorpha</taxon>
        <taxon>Macrostomida</taxon>
        <taxon>Macrostomidae</taxon>
        <taxon>Macrostomum</taxon>
    </lineage>
</organism>
<protein>
    <submittedName>
        <fullName evidence="3">Retinitis pigmentosa 1-like 1</fullName>
    </submittedName>
</protein>
<feature type="compositionally biased region" description="Low complexity" evidence="1">
    <location>
        <begin position="10"/>
        <end position="55"/>
    </location>
</feature>
<accession>A0A1I8I5G1</accession>
<dbReference type="WBParaSite" id="maker-uti_cns_0009926-snap-gene-0.4-mRNA-1">
    <property type="protein sequence ID" value="maker-uti_cns_0009926-snap-gene-0.4-mRNA-1"/>
    <property type="gene ID" value="maker-uti_cns_0009926-snap-gene-0.4"/>
</dbReference>
<feature type="compositionally biased region" description="Basic residues" evidence="1">
    <location>
        <begin position="137"/>
        <end position="149"/>
    </location>
</feature>
<dbReference type="AlphaFoldDB" id="A0A1I8I5G1"/>
<proteinExistence type="predicted"/>